<dbReference type="Gene3D" id="1.10.1740.10">
    <property type="match status" value="1"/>
</dbReference>
<dbReference type="InterPro" id="IPR039425">
    <property type="entry name" value="RNA_pol_sigma-70-like"/>
</dbReference>
<comment type="similarity">
    <text evidence="1">Belongs to the sigma-70 factor family. ECF subfamily.</text>
</comment>
<dbReference type="NCBIfam" id="TIGR02937">
    <property type="entry name" value="sigma70-ECF"/>
    <property type="match status" value="1"/>
</dbReference>
<dbReference type="Proteomes" id="UP000464178">
    <property type="component" value="Chromosome"/>
</dbReference>
<dbReference type="AlphaFoldDB" id="A0A6P2CW13"/>
<evidence type="ECO:0000259" key="5">
    <source>
        <dbReference type="Pfam" id="PF04542"/>
    </source>
</evidence>
<dbReference type="InterPro" id="IPR013325">
    <property type="entry name" value="RNA_pol_sigma_r2"/>
</dbReference>
<evidence type="ECO:0000256" key="1">
    <source>
        <dbReference type="ARBA" id="ARBA00010641"/>
    </source>
</evidence>
<keyword evidence="8" id="KW-1185">Reference proteome</keyword>
<organism evidence="7 8">
    <name type="scientific">Gemmata massiliana</name>
    <dbReference type="NCBI Taxonomy" id="1210884"/>
    <lineage>
        <taxon>Bacteria</taxon>
        <taxon>Pseudomonadati</taxon>
        <taxon>Planctomycetota</taxon>
        <taxon>Planctomycetia</taxon>
        <taxon>Gemmatales</taxon>
        <taxon>Gemmataceae</taxon>
        <taxon>Gemmata</taxon>
    </lineage>
</organism>
<evidence type="ECO:0000256" key="4">
    <source>
        <dbReference type="ARBA" id="ARBA00023163"/>
    </source>
</evidence>
<dbReference type="Pfam" id="PF08281">
    <property type="entry name" value="Sigma70_r4_2"/>
    <property type="match status" value="1"/>
</dbReference>
<dbReference type="GO" id="GO:0016987">
    <property type="term" value="F:sigma factor activity"/>
    <property type="evidence" value="ECO:0007669"/>
    <property type="project" value="UniProtKB-KW"/>
</dbReference>
<accession>A0A6P2CW13</accession>
<dbReference type="SUPFAM" id="SSF88659">
    <property type="entry name" value="Sigma3 and sigma4 domains of RNA polymerase sigma factors"/>
    <property type="match status" value="1"/>
</dbReference>
<dbReference type="PANTHER" id="PTHR43133:SF51">
    <property type="entry name" value="RNA POLYMERASE SIGMA FACTOR"/>
    <property type="match status" value="1"/>
</dbReference>
<proteinExistence type="inferred from homology"/>
<dbReference type="InterPro" id="IPR013324">
    <property type="entry name" value="RNA_pol_sigma_r3/r4-like"/>
</dbReference>
<dbReference type="SUPFAM" id="SSF88946">
    <property type="entry name" value="Sigma2 domain of RNA polymerase sigma factors"/>
    <property type="match status" value="1"/>
</dbReference>
<dbReference type="EMBL" id="LR593886">
    <property type="protein sequence ID" value="VTR91360.1"/>
    <property type="molecule type" value="Genomic_DNA"/>
</dbReference>
<keyword evidence="4" id="KW-0804">Transcription</keyword>
<dbReference type="GO" id="GO:0006352">
    <property type="term" value="P:DNA-templated transcription initiation"/>
    <property type="evidence" value="ECO:0007669"/>
    <property type="project" value="InterPro"/>
</dbReference>
<gene>
    <name evidence="7" type="ORF">SOIL9_63540</name>
</gene>
<evidence type="ECO:0000313" key="8">
    <source>
        <dbReference type="Proteomes" id="UP000464178"/>
    </source>
</evidence>
<dbReference type="KEGG" id="gms:SOIL9_63540"/>
<protein>
    <submittedName>
        <fullName evidence="7">Uncharacterized protein</fullName>
    </submittedName>
</protein>
<dbReference type="InterPro" id="IPR036388">
    <property type="entry name" value="WH-like_DNA-bd_sf"/>
</dbReference>
<dbReference type="PANTHER" id="PTHR43133">
    <property type="entry name" value="RNA POLYMERASE ECF-TYPE SIGMA FACTO"/>
    <property type="match status" value="1"/>
</dbReference>
<evidence type="ECO:0000313" key="7">
    <source>
        <dbReference type="EMBL" id="VTR91360.1"/>
    </source>
</evidence>
<evidence type="ECO:0000259" key="6">
    <source>
        <dbReference type="Pfam" id="PF08281"/>
    </source>
</evidence>
<evidence type="ECO:0000256" key="3">
    <source>
        <dbReference type="ARBA" id="ARBA00023082"/>
    </source>
</evidence>
<dbReference type="GO" id="GO:0003677">
    <property type="term" value="F:DNA binding"/>
    <property type="evidence" value="ECO:0007669"/>
    <property type="project" value="InterPro"/>
</dbReference>
<keyword evidence="2" id="KW-0805">Transcription regulation</keyword>
<dbReference type="CDD" id="cd06171">
    <property type="entry name" value="Sigma70_r4"/>
    <property type="match status" value="1"/>
</dbReference>
<name>A0A6P2CW13_9BACT</name>
<dbReference type="InterPro" id="IPR007627">
    <property type="entry name" value="RNA_pol_sigma70_r2"/>
</dbReference>
<feature type="domain" description="RNA polymerase sigma-70 region 2" evidence="5">
    <location>
        <begin position="39"/>
        <end position="98"/>
    </location>
</feature>
<evidence type="ECO:0000256" key="2">
    <source>
        <dbReference type="ARBA" id="ARBA00023015"/>
    </source>
</evidence>
<sequence length="407" mass="44789">MPGHPLLRFLHPPLGEGVPDHELARRYAGTGDEAAFELLVRRHADTVWGACRQVLRDHQAAEDAFQAAFLALARKAKSIRTPCVAGWLYRVTIRIALQLRTAPARETTERSAPTDDPDRAEIAAAIHEEVARLAEKYRLPVVLCDLSGLTHAEAAARLGWPVGTVSGRLSLAREQLRSRLNRRGVYAPAVLTTLAVGSVATAQVRTAVTNATGDTVPPAISALTDGALSAMHWNKPLLISALAVLVCAVITTAVVVGQEKTKPAPAGTEPPGLTAAQLQEKEKAAMDAMKGTWLLQKTFMDGKEQDNQFEYWRWHFDGRDVKSEYKMLDGTTHEGSSTVTINPTTNPPEMNVYNKESLLLAIYHQDGDRLKIAILGRSEVERPRSFDPKDKRVRGMPLIIWELKKRK</sequence>
<dbReference type="InterPro" id="IPR013249">
    <property type="entry name" value="RNA_pol_sigma70_r4_t2"/>
</dbReference>
<dbReference type="RefSeq" id="WP_162666362.1">
    <property type="nucleotide sequence ID" value="NZ_LR593886.1"/>
</dbReference>
<feature type="domain" description="RNA polymerase sigma factor 70 region 4 type 2" evidence="6">
    <location>
        <begin position="125"/>
        <end position="176"/>
    </location>
</feature>
<dbReference type="InterPro" id="IPR014284">
    <property type="entry name" value="RNA_pol_sigma-70_dom"/>
</dbReference>
<keyword evidence="3" id="KW-0731">Sigma factor</keyword>
<reference evidence="7 8" key="1">
    <citation type="submission" date="2019-05" db="EMBL/GenBank/DDBJ databases">
        <authorList>
            <consortium name="Science for Life Laboratories"/>
        </authorList>
    </citation>
    <scope>NUCLEOTIDE SEQUENCE [LARGE SCALE GENOMIC DNA]</scope>
    <source>
        <strain evidence="7">Soil9</strain>
    </source>
</reference>
<dbReference type="Gene3D" id="1.10.10.10">
    <property type="entry name" value="Winged helix-like DNA-binding domain superfamily/Winged helix DNA-binding domain"/>
    <property type="match status" value="1"/>
</dbReference>
<dbReference type="Pfam" id="PF04542">
    <property type="entry name" value="Sigma70_r2"/>
    <property type="match status" value="1"/>
</dbReference>